<keyword evidence="7" id="KW-0813">Transport</keyword>
<dbReference type="GO" id="GO:0005886">
    <property type="term" value="C:plasma membrane"/>
    <property type="evidence" value="ECO:0007669"/>
    <property type="project" value="UniProtKB-SubCell"/>
</dbReference>
<name>A0A7V4XQ99_9BACT</name>
<evidence type="ECO:0000256" key="5">
    <source>
        <dbReference type="ARBA" id="ARBA00022989"/>
    </source>
</evidence>
<feature type="transmembrane region" description="Helical" evidence="8">
    <location>
        <begin position="21"/>
        <end position="40"/>
    </location>
</feature>
<evidence type="ECO:0000256" key="1">
    <source>
        <dbReference type="ARBA" id="ARBA00004162"/>
    </source>
</evidence>
<accession>A0A7V4XQ99</accession>
<proteinExistence type="inferred from homology"/>
<dbReference type="AlphaFoldDB" id="A0A7V4XQ99"/>
<gene>
    <name evidence="9" type="ORF">ENW50_00580</name>
</gene>
<dbReference type="PANTHER" id="PTHR30558:SF7">
    <property type="entry name" value="TOL-PAL SYSTEM PROTEIN TOLR"/>
    <property type="match status" value="1"/>
</dbReference>
<keyword evidence="5 8" id="KW-1133">Transmembrane helix</keyword>
<keyword evidence="6 8" id="KW-0472">Membrane</keyword>
<evidence type="ECO:0000256" key="2">
    <source>
        <dbReference type="ARBA" id="ARBA00005811"/>
    </source>
</evidence>
<comment type="similarity">
    <text evidence="2 7">Belongs to the ExbD/TolR family.</text>
</comment>
<dbReference type="InterPro" id="IPR003400">
    <property type="entry name" value="ExbD"/>
</dbReference>
<dbReference type="Gene3D" id="3.30.420.270">
    <property type="match status" value="1"/>
</dbReference>
<evidence type="ECO:0000256" key="4">
    <source>
        <dbReference type="ARBA" id="ARBA00022692"/>
    </source>
</evidence>
<keyword evidence="3" id="KW-1003">Cell membrane</keyword>
<dbReference type="PANTHER" id="PTHR30558">
    <property type="entry name" value="EXBD MEMBRANE COMPONENT OF PMF-DRIVEN MACROMOLECULE IMPORT SYSTEM"/>
    <property type="match status" value="1"/>
</dbReference>
<keyword evidence="4 7" id="KW-0812">Transmembrane</keyword>
<sequence length="144" mass="15553">MAFTSNNGRTQSSLSDINITPLVDVVLVLLVIFMLTAPVLQSGIQVKVPQTKTVHEITQPRMVLTITKSQEVYLGDKPVNLSDLPTLLRKPGVDPSTEVIYLRADERVPFGAFASVMDAVKQAGISNISIVTQPIQNPPATSAQ</sequence>
<dbReference type="GO" id="GO:0015031">
    <property type="term" value="P:protein transport"/>
    <property type="evidence" value="ECO:0007669"/>
    <property type="project" value="UniProtKB-KW"/>
</dbReference>
<evidence type="ECO:0000256" key="3">
    <source>
        <dbReference type="ARBA" id="ARBA00022475"/>
    </source>
</evidence>
<organism evidence="9">
    <name type="scientific">Acidobacterium capsulatum</name>
    <dbReference type="NCBI Taxonomy" id="33075"/>
    <lineage>
        <taxon>Bacteria</taxon>
        <taxon>Pseudomonadati</taxon>
        <taxon>Acidobacteriota</taxon>
        <taxon>Terriglobia</taxon>
        <taxon>Terriglobales</taxon>
        <taxon>Acidobacteriaceae</taxon>
        <taxon>Acidobacterium</taxon>
    </lineage>
</organism>
<evidence type="ECO:0000313" key="9">
    <source>
        <dbReference type="EMBL" id="HGY93176.1"/>
    </source>
</evidence>
<keyword evidence="7" id="KW-0653">Protein transport</keyword>
<evidence type="ECO:0000256" key="6">
    <source>
        <dbReference type="ARBA" id="ARBA00023136"/>
    </source>
</evidence>
<comment type="caution">
    <text evidence="9">The sequence shown here is derived from an EMBL/GenBank/DDBJ whole genome shotgun (WGS) entry which is preliminary data.</text>
</comment>
<dbReference type="Pfam" id="PF02472">
    <property type="entry name" value="ExbD"/>
    <property type="match status" value="1"/>
</dbReference>
<dbReference type="EMBL" id="DTKL01000008">
    <property type="protein sequence ID" value="HGY93176.1"/>
    <property type="molecule type" value="Genomic_DNA"/>
</dbReference>
<reference evidence="9" key="1">
    <citation type="journal article" date="2020" name="mSystems">
        <title>Genome- and Community-Level Interaction Insights into Carbon Utilization and Element Cycling Functions of Hydrothermarchaeota in Hydrothermal Sediment.</title>
        <authorList>
            <person name="Zhou Z."/>
            <person name="Liu Y."/>
            <person name="Xu W."/>
            <person name="Pan J."/>
            <person name="Luo Z.H."/>
            <person name="Li M."/>
        </authorList>
    </citation>
    <scope>NUCLEOTIDE SEQUENCE [LARGE SCALE GENOMIC DNA]</scope>
    <source>
        <strain evidence="9">SpSt-855</strain>
    </source>
</reference>
<dbReference type="GO" id="GO:0022857">
    <property type="term" value="F:transmembrane transporter activity"/>
    <property type="evidence" value="ECO:0007669"/>
    <property type="project" value="InterPro"/>
</dbReference>
<protein>
    <submittedName>
        <fullName evidence="9">Biopolymer transporter ExbD</fullName>
    </submittedName>
</protein>
<evidence type="ECO:0000256" key="7">
    <source>
        <dbReference type="RuleBase" id="RU003879"/>
    </source>
</evidence>
<evidence type="ECO:0000256" key="8">
    <source>
        <dbReference type="SAM" id="Phobius"/>
    </source>
</evidence>
<comment type="subcellular location">
    <subcellularLocation>
        <location evidence="1">Cell membrane</location>
        <topology evidence="1">Single-pass membrane protein</topology>
    </subcellularLocation>
    <subcellularLocation>
        <location evidence="7">Cell membrane</location>
        <topology evidence="7">Single-pass type II membrane protein</topology>
    </subcellularLocation>
</comment>